<evidence type="ECO:0000313" key="3">
    <source>
        <dbReference type="EMBL" id="PKF71186.1"/>
    </source>
</evidence>
<dbReference type="Pfam" id="PF00581">
    <property type="entry name" value="Rhodanese"/>
    <property type="match status" value="1"/>
</dbReference>
<gene>
    <name evidence="3" type="ORF">CW360_09500</name>
</gene>
<dbReference type="InterPro" id="IPR001763">
    <property type="entry name" value="Rhodanese-like_dom"/>
</dbReference>
<proteinExistence type="predicted"/>
<evidence type="ECO:0000313" key="4">
    <source>
        <dbReference type="Proteomes" id="UP000242861"/>
    </source>
</evidence>
<dbReference type="Proteomes" id="UP000242861">
    <property type="component" value="Unassembled WGS sequence"/>
</dbReference>
<dbReference type="GO" id="GO:0016740">
    <property type="term" value="F:transferase activity"/>
    <property type="evidence" value="ECO:0007669"/>
    <property type="project" value="UniProtKB-KW"/>
</dbReference>
<dbReference type="InterPro" id="IPR036873">
    <property type="entry name" value="Rhodanese-like_dom_sf"/>
</dbReference>
<dbReference type="RefSeq" id="WP_101193532.1">
    <property type="nucleotide sequence ID" value="NZ_PIYS01000016.1"/>
</dbReference>
<dbReference type="EMBL" id="PIYS01000016">
    <property type="protein sequence ID" value="PKF71186.1"/>
    <property type="molecule type" value="Genomic_DNA"/>
</dbReference>
<feature type="signal peptide" evidence="1">
    <location>
        <begin position="1"/>
        <end position="23"/>
    </location>
</feature>
<evidence type="ECO:0000256" key="1">
    <source>
        <dbReference type="SAM" id="SignalP"/>
    </source>
</evidence>
<evidence type="ECO:0000259" key="2">
    <source>
        <dbReference type="PROSITE" id="PS50206"/>
    </source>
</evidence>
<dbReference type="AlphaFoldDB" id="A0A2I0CPV8"/>
<protein>
    <submittedName>
        <fullName evidence="3">Sulfurtransferase</fullName>
    </submittedName>
</protein>
<dbReference type="PANTHER" id="PTHR43031">
    <property type="entry name" value="FAD-DEPENDENT OXIDOREDUCTASE"/>
    <property type="match status" value="1"/>
</dbReference>
<dbReference type="SUPFAM" id="SSF52821">
    <property type="entry name" value="Rhodanese/Cell cycle control phosphatase"/>
    <property type="match status" value="1"/>
</dbReference>
<dbReference type="PROSITE" id="PS50206">
    <property type="entry name" value="RHODANESE_3"/>
    <property type="match status" value="1"/>
</dbReference>
<name>A0A2I0CPV8_9PSED</name>
<sequence>MKTRLITRLTCALTLSYTSLALAGPVDEQGALALLQQENTQLIDVRSAEEFAGGALDNALLLPHEQIAERIASLVPDKQTPIVVYCRSGRRSSIAEDQLRQLGYRHVRNAGGYEQFRKTLADNPSTCSQC</sequence>
<dbReference type="CDD" id="cd00158">
    <property type="entry name" value="RHOD"/>
    <property type="match status" value="1"/>
</dbReference>
<accession>A0A2I0CPV8</accession>
<feature type="chain" id="PRO_5014145754" evidence="1">
    <location>
        <begin position="24"/>
        <end position="130"/>
    </location>
</feature>
<dbReference type="InterPro" id="IPR050229">
    <property type="entry name" value="GlpE_sulfurtransferase"/>
</dbReference>
<reference evidence="4" key="1">
    <citation type="submission" date="2017-12" db="EMBL/GenBank/DDBJ databases">
        <authorList>
            <person name="Yu X.-Y."/>
        </authorList>
    </citation>
    <scope>NUCLEOTIDE SEQUENCE [LARGE SCALE GENOMIC DNA]</scope>
    <source>
        <strain evidence="4">ZYSR67-Z</strain>
    </source>
</reference>
<dbReference type="PANTHER" id="PTHR43031:SF1">
    <property type="entry name" value="PYRIDINE NUCLEOTIDE-DISULPHIDE OXIDOREDUCTASE"/>
    <property type="match status" value="1"/>
</dbReference>
<dbReference type="Gene3D" id="3.40.250.10">
    <property type="entry name" value="Rhodanese-like domain"/>
    <property type="match status" value="1"/>
</dbReference>
<keyword evidence="3" id="KW-0808">Transferase</keyword>
<feature type="domain" description="Rhodanese" evidence="2">
    <location>
        <begin position="36"/>
        <end position="121"/>
    </location>
</feature>
<keyword evidence="1" id="KW-0732">Signal</keyword>
<comment type="caution">
    <text evidence="3">The sequence shown here is derived from an EMBL/GenBank/DDBJ whole genome shotgun (WGS) entry which is preliminary data.</text>
</comment>
<organism evidence="3 4">
    <name type="scientific">Pseudomonas fluvialis</name>
    <dbReference type="NCBI Taxonomy" id="1793966"/>
    <lineage>
        <taxon>Bacteria</taxon>
        <taxon>Pseudomonadati</taxon>
        <taxon>Pseudomonadota</taxon>
        <taxon>Gammaproteobacteria</taxon>
        <taxon>Pseudomonadales</taxon>
        <taxon>Pseudomonadaceae</taxon>
        <taxon>Pseudomonas</taxon>
    </lineage>
</organism>
<dbReference type="SMART" id="SM00450">
    <property type="entry name" value="RHOD"/>
    <property type="match status" value="1"/>
</dbReference>